<feature type="domain" description="Large ribosomal subunit protein bL25 L25" evidence="6">
    <location>
        <begin position="7"/>
        <end position="90"/>
    </location>
</feature>
<name>A0ABY1NIY0_9BACT</name>
<keyword evidence="4 5" id="KW-0687">Ribonucleoprotein</keyword>
<dbReference type="PANTHER" id="PTHR33284:SF1">
    <property type="entry name" value="RIBOSOMAL PROTEIN L25_GLN-TRNA SYNTHETASE, ANTI-CODON-BINDING DOMAIN-CONTAINING PROTEIN"/>
    <property type="match status" value="1"/>
</dbReference>
<evidence type="ECO:0000256" key="2">
    <source>
        <dbReference type="ARBA" id="ARBA00022884"/>
    </source>
</evidence>
<dbReference type="GO" id="GO:0005840">
    <property type="term" value="C:ribosome"/>
    <property type="evidence" value="ECO:0007669"/>
    <property type="project" value="UniProtKB-KW"/>
</dbReference>
<dbReference type="Gene3D" id="2.170.120.20">
    <property type="entry name" value="Ribosomal protein L25, beta domain"/>
    <property type="match status" value="1"/>
</dbReference>
<dbReference type="InterPro" id="IPR029751">
    <property type="entry name" value="Ribosomal_L25_dom"/>
</dbReference>
<dbReference type="RefSeq" id="WP_283400343.1">
    <property type="nucleotide sequence ID" value="NZ_FXUB01000002.1"/>
</dbReference>
<protein>
    <recommendedName>
        <fullName evidence="5">Large ribosomal subunit protein bL25</fullName>
    </recommendedName>
    <alternativeName>
        <fullName evidence="5">General stress protein CTC</fullName>
    </alternativeName>
</protein>
<dbReference type="InterPro" id="IPR020057">
    <property type="entry name" value="Ribosomal_bL25_b-dom"/>
</dbReference>
<comment type="similarity">
    <text evidence="5">Belongs to the bacterial ribosomal protein bL25 family. CTC subfamily.</text>
</comment>
<dbReference type="InterPro" id="IPR020930">
    <property type="entry name" value="Ribosomal_uL5_bac-type"/>
</dbReference>
<dbReference type="PANTHER" id="PTHR33284">
    <property type="entry name" value="RIBOSOMAL PROTEIN L25/GLN-TRNA SYNTHETASE, ANTI-CODON-BINDING DOMAIN-CONTAINING PROTEIN"/>
    <property type="match status" value="1"/>
</dbReference>
<keyword evidence="3 5" id="KW-0689">Ribosomal protein</keyword>
<comment type="subunit">
    <text evidence="5">Part of the 50S ribosomal subunit; part of the 5S rRNA/L5/L18/L25 subcomplex. Contacts the 5S rRNA. Binds to the 5S rRNA independently of L5 and L18.</text>
</comment>
<keyword evidence="1 5" id="KW-0699">rRNA-binding</keyword>
<keyword evidence="9" id="KW-1185">Reference proteome</keyword>
<evidence type="ECO:0000313" key="9">
    <source>
        <dbReference type="Proteomes" id="UP001157911"/>
    </source>
</evidence>
<evidence type="ECO:0000259" key="6">
    <source>
        <dbReference type="Pfam" id="PF01386"/>
    </source>
</evidence>
<dbReference type="CDD" id="cd00495">
    <property type="entry name" value="Ribosomal_L25_TL5_CTC"/>
    <property type="match status" value="1"/>
</dbReference>
<dbReference type="InterPro" id="IPR001021">
    <property type="entry name" value="Ribosomal_bL25_long"/>
</dbReference>
<feature type="domain" description="Large ribosomal subunit protein bL25 beta" evidence="7">
    <location>
        <begin position="99"/>
        <end position="181"/>
    </location>
</feature>
<dbReference type="Gene3D" id="2.40.240.10">
    <property type="entry name" value="Ribosomal Protein L25, Chain P"/>
    <property type="match status" value="1"/>
</dbReference>
<evidence type="ECO:0000256" key="3">
    <source>
        <dbReference type="ARBA" id="ARBA00022980"/>
    </source>
</evidence>
<dbReference type="SUPFAM" id="SSF50715">
    <property type="entry name" value="Ribosomal protein L25-like"/>
    <property type="match status" value="1"/>
</dbReference>
<dbReference type="InterPro" id="IPR037121">
    <property type="entry name" value="Ribosomal_bL25_C"/>
</dbReference>
<reference evidence="8 9" key="1">
    <citation type="submission" date="2017-05" db="EMBL/GenBank/DDBJ databases">
        <authorList>
            <person name="Varghese N."/>
            <person name="Submissions S."/>
        </authorList>
    </citation>
    <scope>NUCLEOTIDE SEQUENCE [LARGE SCALE GENOMIC DNA]</scope>
    <source>
        <strain evidence="8 9">DSM 15522</strain>
    </source>
</reference>
<dbReference type="InterPro" id="IPR020056">
    <property type="entry name" value="Rbsml_bL25/Gln-tRNA_synth_N"/>
</dbReference>
<evidence type="ECO:0000259" key="7">
    <source>
        <dbReference type="Pfam" id="PF14693"/>
    </source>
</evidence>
<dbReference type="Pfam" id="PF14693">
    <property type="entry name" value="Ribosomal_TL5_C"/>
    <property type="match status" value="1"/>
</dbReference>
<evidence type="ECO:0000256" key="4">
    <source>
        <dbReference type="ARBA" id="ARBA00023274"/>
    </source>
</evidence>
<dbReference type="HAMAP" id="MF_01334">
    <property type="entry name" value="Ribosomal_bL25_CTC"/>
    <property type="match status" value="1"/>
</dbReference>
<proteinExistence type="inferred from homology"/>
<dbReference type="InterPro" id="IPR011035">
    <property type="entry name" value="Ribosomal_bL25/Gln-tRNA_synth"/>
</dbReference>
<organism evidence="8 9">
    <name type="scientific">Desulfurobacterium pacificum</name>
    <dbReference type="NCBI Taxonomy" id="240166"/>
    <lineage>
        <taxon>Bacteria</taxon>
        <taxon>Pseudomonadati</taxon>
        <taxon>Aquificota</taxon>
        <taxon>Aquificia</taxon>
        <taxon>Desulfurobacteriales</taxon>
        <taxon>Desulfurobacteriaceae</taxon>
        <taxon>Desulfurobacterium</taxon>
    </lineage>
</organism>
<comment type="function">
    <text evidence="5">This is one of the proteins that binds to the 5S RNA in the ribosome where it forms part of the central protuberance.</text>
</comment>
<dbReference type="EMBL" id="FXUB01000002">
    <property type="protein sequence ID" value="SMP10889.1"/>
    <property type="molecule type" value="Genomic_DNA"/>
</dbReference>
<dbReference type="Pfam" id="PF01386">
    <property type="entry name" value="Ribosomal_L25p"/>
    <property type="match status" value="1"/>
</dbReference>
<accession>A0ABY1NIY0</accession>
<evidence type="ECO:0000256" key="5">
    <source>
        <dbReference type="HAMAP-Rule" id="MF_01334"/>
    </source>
</evidence>
<comment type="caution">
    <text evidence="8">The sequence shown here is derived from an EMBL/GenBank/DDBJ whole genome shotgun (WGS) entry which is preliminary data.</text>
</comment>
<dbReference type="NCBIfam" id="TIGR00731">
    <property type="entry name" value="bL25_bact_ctc"/>
    <property type="match status" value="1"/>
</dbReference>
<gene>
    <name evidence="5" type="primary">rplY</name>
    <name evidence="5" type="synonym">ctc</name>
    <name evidence="8" type="ORF">SAMN06265339_0857</name>
</gene>
<dbReference type="Proteomes" id="UP001157911">
    <property type="component" value="Unassembled WGS sequence"/>
</dbReference>
<keyword evidence="2 5" id="KW-0694">RNA-binding</keyword>
<evidence type="ECO:0000256" key="1">
    <source>
        <dbReference type="ARBA" id="ARBA00022730"/>
    </source>
</evidence>
<sequence length="198" mass="21622">MKVVEVKATRREKTGKGVARKLRREGLLPAVIYGGGRPEATHIAISAKDVRRIQHHHGLIKLDLDGEERMCILKDVQYNYLGDVPIHVDFQEVTFGEMIEVTVELEFVGTPVGVSEEGGVLEILKREVAIEVLPRAIPEKIVVDISNLHAGDALHVGDLPLPEGAKLVDSPEETVVVVAEPEEEAAAEETEGEGEAEE</sequence>
<evidence type="ECO:0000313" key="8">
    <source>
        <dbReference type="EMBL" id="SMP10889.1"/>
    </source>
</evidence>